<organism evidence="1 2">
    <name type="scientific">Saccharomonospora piscinae</name>
    <dbReference type="NCBI Taxonomy" id="687388"/>
    <lineage>
        <taxon>Bacteria</taxon>
        <taxon>Bacillati</taxon>
        <taxon>Actinomycetota</taxon>
        <taxon>Actinomycetes</taxon>
        <taxon>Pseudonocardiales</taxon>
        <taxon>Pseudonocardiaceae</taxon>
        <taxon>Saccharomonospora</taxon>
    </lineage>
</organism>
<evidence type="ECO:0000313" key="1">
    <source>
        <dbReference type="EMBL" id="OQO93253.1"/>
    </source>
</evidence>
<dbReference type="RefSeq" id="WP_081192453.1">
    <property type="nucleotide sequence ID" value="NZ_MWIH01000005.1"/>
</dbReference>
<dbReference type="GO" id="GO:0016740">
    <property type="term" value="F:transferase activity"/>
    <property type="evidence" value="ECO:0007669"/>
    <property type="project" value="UniProtKB-KW"/>
</dbReference>
<accession>A0A1V9A843</accession>
<reference evidence="1 2" key="1">
    <citation type="submission" date="2017-02" db="EMBL/GenBank/DDBJ databases">
        <title>Draft genome of Saccharomonospora sp. 154.</title>
        <authorList>
            <person name="Alonso-Carmona G.S."/>
            <person name="De La Haba R."/>
            <person name="Vera-Gargallo B."/>
            <person name="Sandoval-Trujillo A.H."/>
            <person name="Ramirez-Duran N."/>
            <person name="Ventosa A."/>
        </authorList>
    </citation>
    <scope>NUCLEOTIDE SEQUENCE [LARGE SCALE GENOMIC DNA]</scope>
    <source>
        <strain evidence="1 2">LRS4.154</strain>
    </source>
</reference>
<keyword evidence="1" id="KW-0808">Transferase</keyword>
<name>A0A1V9A843_SACPI</name>
<dbReference type="SUPFAM" id="SSF55729">
    <property type="entry name" value="Acyl-CoA N-acyltransferases (Nat)"/>
    <property type="match status" value="1"/>
</dbReference>
<dbReference type="Proteomes" id="UP000192591">
    <property type="component" value="Unassembled WGS sequence"/>
</dbReference>
<dbReference type="EMBL" id="MWIH01000005">
    <property type="protein sequence ID" value="OQO93253.1"/>
    <property type="molecule type" value="Genomic_DNA"/>
</dbReference>
<comment type="caution">
    <text evidence="1">The sequence shown here is derived from an EMBL/GenBank/DDBJ whole genome shotgun (WGS) entry which is preliminary data.</text>
</comment>
<dbReference type="STRING" id="1962155.B1813_12920"/>
<evidence type="ECO:0000313" key="2">
    <source>
        <dbReference type="Proteomes" id="UP000192591"/>
    </source>
</evidence>
<protein>
    <submittedName>
        <fullName evidence="1">GNAT family N-acetyltransferase</fullName>
    </submittedName>
</protein>
<sequence length="340" mass="37927">MTSEVLDPRVDPEPPYWRELRALAGLRGDWAWDVLRQQAWCARTPWSVAVTLEGSRPRWFVAAAWIGTRSRRHRFATSRRGGLLGGLDVRAPGSGAFPAWWFADTDGDGGCGRLLTEYLPSMRRLFGAGMKATLIRQVPGEGVATLAGRFHLVRETEPIARVPTAGFTSGDDWLASLPRRRKAQLRKVFDAIEADVDLTVEVLPGSAVDAVELAELLRLNEVKHRDVPIVPLPQFVGYLRRLLLQPDVFVLCYRDGNSRRLVAAATVYDHPQWPLARAWSSLPVEDGGRADAYFHMYGELVRWSIERGRRGVVLGKKMAKLKTSLGAELVPQYAAVVPVR</sequence>
<gene>
    <name evidence="1" type="ORF">B1813_12920</name>
</gene>
<proteinExistence type="predicted"/>
<keyword evidence="2" id="KW-1185">Reference proteome</keyword>
<dbReference type="AlphaFoldDB" id="A0A1V9A843"/>
<dbReference type="InterPro" id="IPR016181">
    <property type="entry name" value="Acyl_CoA_acyltransferase"/>
</dbReference>